<dbReference type="EMBL" id="GGEC01083193">
    <property type="protein sequence ID" value="MBX63677.1"/>
    <property type="molecule type" value="Transcribed_RNA"/>
</dbReference>
<name>A0A2P2Q9P5_RHIMU</name>
<reference evidence="1" key="1">
    <citation type="submission" date="2018-02" db="EMBL/GenBank/DDBJ databases">
        <title>Rhizophora mucronata_Transcriptome.</title>
        <authorList>
            <person name="Meera S.P."/>
            <person name="Sreeshan A."/>
            <person name="Augustine A."/>
        </authorList>
    </citation>
    <scope>NUCLEOTIDE SEQUENCE</scope>
    <source>
        <tissue evidence="1">Leaf</tissue>
    </source>
</reference>
<accession>A0A2P2Q9P5</accession>
<dbReference type="AlphaFoldDB" id="A0A2P2Q9P5"/>
<protein>
    <submittedName>
        <fullName evidence="1">Uncharacterized protein</fullName>
    </submittedName>
</protein>
<proteinExistence type="predicted"/>
<evidence type="ECO:0000313" key="1">
    <source>
        <dbReference type="EMBL" id="MBX63677.1"/>
    </source>
</evidence>
<organism evidence="1">
    <name type="scientific">Rhizophora mucronata</name>
    <name type="common">Asiatic mangrove</name>
    <dbReference type="NCBI Taxonomy" id="61149"/>
    <lineage>
        <taxon>Eukaryota</taxon>
        <taxon>Viridiplantae</taxon>
        <taxon>Streptophyta</taxon>
        <taxon>Embryophyta</taxon>
        <taxon>Tracheophyta</taxon>
        <taxon>Spermatophyta</taxon>
        <taxon>Magnoliopsida</taxon>
        <taxon>eudicotyledons</taxon>
        <taxon>Gunneridae</taxon>
        <taxon>Pentapetalae</taxon>
        <taxon>rosids</taxon>
        <taxon>fabids</taxon>
        <taxon>Malpighiales</taxon>
        <taxon>Rhizophoraceae</taxon>
        <taxon>Rhizophora</taxon>
    </lineage>
</organism>
<sequence>MLLLLEQYSVQVPNFLPENQQGKDIISAKG</sequence>